<gene>
    <name evidence="9" type="ORF">FC48_GL000355</name>
</gene>
<feature type="domain" description="PTS EIIA type-4" evidence="8">
    <location>
        <begin position="1"/>
        <end position="126"/>
    </location>
</feature>
<reference evidence="9 10" key="1">
    <citation type="journal article" date="2015" name="Genome Announc.">
        <title>Expanding the biotechnology potential of lactobacilli through comparative genomics of 213 strains and associated genera.</title>
        <authorList>
            <person name="Sun Z."/>
            <person name="Harris H.M."/>
            <person name="McCann A."/>
            <person name="Guo C."/>
            <person name="Argimon S."/>
            <person name="Zhang W."/>
            <person name="Yang X."/>
            <person name="Jeffery I.B."/>
            <person name="Cooney J.C."/>
            <person name="Kagawa T.F."/>
            <person name="Liu W."/>
            <person name="Song Y."/>
            <person name="Salvetti E."/>
            <person name="Wrobel A."/>
            <person name="Rasinkangas P."/>
            <person name="Parkhill J."/>
            <person name="Rea M.C."/>
            <person name="O'Sullivan O."/>
            <person name="Ritari J."/>
            <person name="Douillard F.P."/>
            <person name="Paul Ross R."/>
            <person name="Yang R."/>
            <person name="Briner A.E."/>
            <person name="Felis G.E."/>
            <person name="de Vos W.M."/>
            <person name="Barrangou R."/>
            <person name="Klaenhammer T.R."/>
            <person name="Caufield P.W."/>
            <person name="Cui Y."/>
            <person name="Zhang H."/>
            <person name="O'Toole P.W."/>
        </authorList>
    </citation>
    <scope>NUCLEOTIDE SEQUENCE [LARGE SCALE GENOMIC DNA]</scope>
    <source>
        <strain evidence="9 10">DSM 20452</strain>
    </source>
</reference>
<dbReference type="InterPro" id="IPR051471">
    <property type="entry name" value="Bacterial_PTS_sugar_comp"/>
</dbReference>
<protein>
    <submittedName>
        <fullName evidence="9">Mannose PTS, EIIA</fullName>
    </submittedName>
</protein>
<evidence type="ECO:0000256" key="5">
    <source>
        <dbReference type="ARBA" id="ARBA00022679"/>
    </source>
</evidence>
<dbReference type="GO" id="GO:0009401">
    <property type="term" value="P:phosphoenolpyruvate-dependent sugar phosphotransferase system"/>
    <property type="evidence" value="ECO:0007669"/>
    <property type="project" value="UniProtKB-KW"/>
</dbReference>
<proteinExistence type="predicted"/>
<evidence type="ECO:0000259" key="8">
    <source>
        <dbReference type="PROSITE" id="PS51096"/>
    </source>
</evidence>
<evidence type="ECO:0000256" key="4">
    <source>
        <dbReference type="ARBA" id="ARBA00022597"/>
    </source>
</evidence>
<comment type="caution">
    <text evidence="9">The sequence shown here is derived from an EMBL/GenBank/DDBJ whole genome shotgun (WGS) entry which is preliminary data.</text>
</comment>
<organism evidence="9 10">
    <name type="scientific">Ligilactobacillus murinus DSM 20452 = NBRC 14221</name>
    <dbReference type="NCBI Taxonomy" id="1423772"/>
    <lineage>
        <taxon>Bacteria</taxon>
        <taxon>Bacillati</taxon>
        <taxon>Bacillota</taxon>
        <taxon>Bacilli</taxon>
        <taxon>Lactobacillales</taxon>
        <taxon>Lactobacillaceae</taxon>
        <taxon>Ligilactobacillus</taxon>
    </lineage>
</organism>
<name>A0A0R2B515_9LACO</name>
<dbReference type="GO" id="GO:0005737">
    <property type="term" value="C:cytoplasm"/>
    <property type="evidence" value="ECO:0007669"/>
    <property type="project" value="UniProtKB-SubCell"/>
</dbReference>
<keyword evidence="6" id="KW-0598">Phosphotransferase system</keyword>
<dbReference type="CDD" id="cd00006">
    <property type="entry name" value="PTS_IIA_man"/>
    <property type="match status" value="1"/>
</dbReference>
<sequence>MLGLIVASHGDLAQELIKSSYLILGRQEKVIAVTFEPAEDLATLEDKYETSLQQFATTDRVLFLCDLYGGNPLLATRRFVKRDPKRFAAVGGVNLAMLLEACTLRTEALSLAELVEKLISVGRQGIGSVKDLKVMPWM</sequence>
<dbReference type="PANTHER" id="PTHR33799:SF1">
    <property type="entry name" value="PTS SYSTEM MANNOSE-SPECIFIC EIIAB COMPONENT-RELATED"/>
    <property type="match status" value="1"/>
</dbReference>
<dbReference type="InterPro" id="IPR036662">
    <property type="entry name" value="PTS_EIIA_man-typ_sf"/>
</dbReference>
<keyword evidence="4" id="KW-0762">Sugar transport</keyword>
<dbReference type="Proteomes" id="UP000051612">
    <property type="component" value="Unassembled WGS sequence"/>
</dbReference>
<keyword evidence="3" id="KW-0963">Cytoplasm</keyword>
<dbReference type="PANTHER" id="PTHR33799">
    <property type="entry name" value="PTS PERMEASE-RELATED-RELATED"/>
    <property type="match status" value="1"/>
</dbReference>
<evidence type="ECO:0000256" key="7">
    <source>
        <dbReference type="ARBA" id="ARBA00022777"/>
    </source>
</evidence>
<accession>A0A0R2B515</accession>
<dbReference type="SUPFAM" id="SSF53062">
    <property type="entry name" value="PTS system fructose IIA component-like"/>
    <property type="match status" value="1"/>
</dbReference>
<comment type="subcellular location">
    <subcellularLocation>
        <location evidence="1">Cytoplasm</location>
    </subcellularLocation>
</comment>
<dbReference type="PROSITE" id="PS51096">
    <property type="entry name" value="PTS_EIIA_TYPE_4"/>
    <property type="match status" value="1"/>
</dbReference>
<keyword evidence="5" id="KW-0808">Transferase</keyword>
<dbReference type="RefSeq" id="WP_056959148.1">
    <property type="nucleotide sequence ID" value="NZ_AYYN01000094.1"/>
</dbReference>
<evidence type="ECO:0000256" key="3">
    <source>
        <dbReference type="ARBA" id="ARBA00022490"/>
    </source>
</evidence>
<evidence type="ECO:0000256" key="2">
    <source>
        <dbReference type="ARBA" id="ARBA00022448"/>
    </source>
</evidence>
<dbReference type="GO" id="GO:0016301">
    <property type="term" value="F:kinase activity"/>
    <property type="evidence" value="ECO:0007669"/>
    <property type="project" value="UniProtKB-KW"/>
</dbReference>
<evidence type="ECO:0000256" key="6">
    <source>
        <dbReference type="ARBA" id="ARBA00022683"/>
    </source>
</evidence>
<dbReference type="InterPro" id="IPR033887">
    <property type="entry name" value="PTS_IIA_man"/>
</dbReference>
<dbReference type="GO" id="GO:0016020">
    <property type="term" value="C:membrane"/>
    <property type="evidence" value="ECO:0007669"/>
    <property type="project" value="InterPro"/>
</dbReference>
<dbReference type="EMBL" id="AYYN01000094">
    <property type="protein sequence ID" value="KRM74472.1"/>
    <property type="molecule type" value="Genomic_DNA"/>
</dbReference>
<evidence type="ECO:0000313" key="10">
    <source>
        <dbReference type="Proteomes" id="UP000051612"/>
    </source>
</evidence>
<keyword evidence="7" id="KW-0418">Kinase</keyword>
<dbReference type="PATRIC" id="fig|1423772.3.peg.391"/>
<dbReference type="Pfam" id="PF03610">
    <property type="entry name" value="EIIA-man"/>
    <property type="match status" value="1"/>
</dbReference>
<evidence type="ECO:0000256" key="1">
    <source>
        <dbReference type="ARBA" id="ARBA00004496"/>
    </source>
</evidence>
<evidence type="ECO:0000313" key="9">
    <source>
        <dbReference type="EMBL" id="KRM74472.1"/>
    </source>
</evidence>
<keyword evidence="2" id="KW-0813">Transport</keyword>
<dbReference type="AlphaFoldDB" id="A0A0R2B515"/>
<dbReference type="InterPro" id="IPR004701">
    <property type="entry name" value="PTS_EIIA_man-typ"/>
</dbReference>
<dbReference type="Gene3D" id="3.40.50.510">
    <property type="entry name" value="Phosphotransferase system, mannose-type IIA component"/>
    <property type="match status" value="1"/>
</dbReference>